<dbReference type="InterPro" id="IPR000157">
    <property type="entry name" value="TIR_dom"/>
</dbReference>
<evidence type="ECO:0000256" key="1">
    <source>
        <dbReference type="ARBA" id="ARBA00022614"/>
    </source>
</evidence>
<sequence>MSSAYSFDSDLHDEEMEMEMDFLRERYQEDNRNYDVFLSFRGEDTRASFTSHLYTALHNAGVFVFKDDETLSRGNKISPSLQLAIEESRVSVVVFSRNYAESRWCLKELEKIMECHRTTGQVVVPVFYDVDPSEVRHQTGHFGKAFRNLENRLLKVEEEELQRWWKTLAEAAGISGLSVVRNCNRRREIGDKICLLAQHWREALREAAGILGDSVSEFGKMDIANKIDYFVERWRDGLCVATRIPWRGMLIAEKLIDLLVKHWRETLCEALCEAVGFSDGADLYYREIEMVYKIEPLVVNWSTALGEAAGSISGGAHLNSQGKFANEISLLMKHWREALCEHNGIPLVFLLNFSVEEEIIRDFKDLMMSWKEALREAAGISRVVVLNYRGKVKIATEERNILVKHWAETLREAASISGIVVLNSRNESEAIKTIVENITRLLNKTELFVADNPVGIEPRVQEMIELLDQKQSNDVLILGMWGMGGIGKTTIAKAIYNKIGRNFEGKSFLAHIREVWEQDAGQVYLQEQLLFDIKKETNTKIRNVESGKVMLKERLRHKRVLLILDDVNKLHQLNVLCGSREWFGSGSRIIITTRDMHILRGRRVDKVFRMKGMDEDESIELFSWHAFKQASPREDFIELSRNLVAYSAGLPLALEVLGSYLFDMEVIEWKNVLEKLKKIPNDEVQEKLKISYDGLTDDTEKGIFLDIACFFIGMDRNDVIHILNGCGLCAENGIRVLVERSLVTVDYKNKLGMHDLLRDMGREIIRSKTPMELEERSRLWFHEDALDVLSKETGTKAIEGLALKLPRNNTKCLSTKAFKEMKKLRLLQLAGVQLVGDFKYLSKDLRWLCWHGFPLACIPTNLYQGSLVSIELENSNVNLLWKEAQVMEKLKILNLSHSHYLTQTPDFSNLPNLEKLLLIDCPRLSEISYTIGHLNKVLLINFQDCISLRKLPRSIYKLKSLKALILSGCLKIDKLEEDLEQMESLTTLIADKTAITRVPFSIVRSKRIGYISLCGYEGFSRDVFPSIIWSWMSPTNSLSSRVQTFLDVSSLVSLDVPNSSSNHLSYISKDLPLLQSLCIECGSELQLSIDAANILDALYATNFEELESTAATSQMHNMNVLTLIECNNQVHNLGSKNFRRSLLIQMGTSCQVTNILKQRILQNMTTSDGGGGCLLPGDSYPDWLTFNSEGSSLTFEIPQVNGRNLKKMMCHVHYSSPENITSDGLKNLLVINHTKAIIQLYKRNALVSFEDEEWQGVLSKIEPGNKVQIVVVFWSKLTVYKTTIYLIYEPMNEKIEHSRALNKNVMDSSGEENECVVGTISLQVESIYKPTNDIMEHCHASNKNAIVSSSDENECVVGTISLQVESIYKPTNDIMEHCHASNKNAIVSSSDENACVVRPFSPQVESIDDLRCVSKKGLIKRLLNKFLSCEYFCNANSENKKNQG</sequence>
<dbReference type="PROSITE" id="PS50104">
    <property type="entry name" value="TIR"/>
    <property type="match status" value="1"/>
</dbReference>
<evidence type="ECO:0000256" key="4">
    <source>
        <dbReference type="ARBA" id="ARBA00023027"/>
    </source>
</evidence>
<dbReference type="InterPro" id="IPR002182">
    <property type="entry name" value="NB-ARC"/>
</dbReference>
<dbReference type="InterPro" id="IPR036390">
    <property type="entry name" value="WH_DNA-bd_sf"/>
</dbReference>
<dbReference type="SUPFAM" id="SSF52540">
    <property type="entry name" value="P-loop containing nucleoside triphosphate hydrolases"/>
    <property type="match status" value="1"/>
</dbReference>
<dbReference type="EMBL" id="CM000836">
    <property type="protein sequence ID" value="KRH65653.1"/>
    <property type="molecule type" value="Genomic_DNA"/>
</dbReference>
<dbReference type="HOGENOM" id="CLU_001561_1_1_1"/>
<evidence type="ECO:0000313" key="7">
    <source>
        <dbReference type="EnsemblPlants" id="KRH65653"/>
    </source>
</evidence>
<dbReference type="Gene3D" id="1.10.8.430">
    <property type="entry name" value="Helical domain of apoptotic protease-activating factors"/>
    <property type="match status" value="1"/>
</dbReference>
<dbReference type="EnsemblPlants" id="KRH65653">
    <property type="protein sequence ID" value="KRH65653"/>
    <property type="gene ID" value="GLYMA_03G052800"/>
</dbReference>
<dbReference type="FunCoup" id="K7KCZ9">
    <property type="interactions" value="491"/>
</dbReference>
<dbReference type="SUPFAM" id="SSF52058">
    <property type="entry name" value="L domain-like"/>
    <property type="match status" value="1"/>
</dbReference>
<dbReference type="Gene3D" id="3.40.50.10140">
    <property type="entry name" value="Toll/interleukin-1 receptor homology (TIR) domain"/>
    <property type="match status" value="2"/>
</dbReference>
<dbReference type="InterPro" id="IPR044974">
    <property type="entry name" value="Disease_R_plants"/>
</dbReference>
<dbReference type="FunFam" id="3.40.50.10140:FF:000007">
    <property type="entry name" value="Disease resistance protein (TIR-NBS-LRR class)"/>
    <property type="match status" value="1"/>
</dbReference>
<dbReference type="InterPro" id="IPR042197">
    <property type="entry name" value="Apaf_helical"/>
</dbReference>
<dbReference type="PRINTS" id="PR00364">
    <property type="entry name" value="DISEASERSIST"/>
</dbReference>
<dbReference type="AlphaFoldDB" id="K7KCZ9"/>
<protein>
    <recommendedName>
        <fullName evidence="5">TIR domain-containing protein</fullName>
    </recommendedName>
</protein>
<dbReference type="InterPro" id="IPR035897">
    <property type="entry name" value="Toll_tir_struct_dom_sf"/>
</dbReference>
<dbReference type="GeneID" id="100800776"/>
<reference evidence="7" key="2">
    <citation type="submission" date="2018-02" db="UniProtKB">
        <authorList>
            <consortium name="EnsemblPlants"/>
        </authorList>
    </citation>
    <scope>IDENTIFICATION</scope>
    <source>
        <strain evidence="7">Williams 82</strain>
    </source>
</reference>
<keyword evidence="1" id="KW-0433">Leucine-rich repeat</keyword>
<dbReference type="GO" id="GO:0043531">
    <property type="term" value="F:ADP binding"/>
    <property type="evidence" value="ECO:0007669"/>
    <property type="project" value="InterPro"/>
</dbReference>
<dbReference type="GO" id="GO:0006952">
    <property type="term" value="P:defense response"/>
    <property type="evidence" value="ECO:0007669"/>
    <property type="project" value="UniProtKB-KW"/>
</dbReference>
<dbReference type="PaxDb" id="3847-GLYMA03G06854.1"/>
<proteinExistence type="predicted"/>
<dbReference type="InterPro" id="IPR027417">
    <property type="entry name" value="P-loop_NTPase"/>
</dbReference>
<evidence type="ECO:0000313" key="6">
    <source>
        <dbReference type="EMBL" id="KRH65653.1"/>
    </source>
</evidence>
<dbReference type="PANTHER" id="PTHR11017:SF271">
    <property type="entry name" value="DISEASE RESISTANCE PROTEIN (TIR-NBS-LRR CLASS) FAMILY"/>
    <property type="match status" value="1"/>
</dbReference>
<dbReference type="SMART" id="SM00255">
    <property type="entry name" value="TIR"/>
    <property type="match status" value="1"/>
</dbReference>
<feature type="domain" description="TIR" evidence="5">
    <location>
        <begin position="32"/>
        <end position="172"/>
    </location>
</feature>
<dbReference type="Gramene" id="KRH65653">
    <property type="protein sequence ID" value="KRH65653"/>
    <property type="gene ID" value="GLYMA_03G052800"/>
</dbReference>
<keyword evidence="4" id="KW-0520">NAD</keyword>
<dbReference type="Gene3D" id="3.80.10.10">
    <property type="entry name" value="Ribonuclease Inhibitor"/>
    <property type="match status" value="1"/>
</dbReference>
<organism evidence="6">
    <name type="scientific">Glycine max</name>
    <name type="common">Soybean</name>
    <name type="synonym">Glycine hispida</name>
    <dbReference type="NCBI Taxonomy" id="3847"/>
    <lineage>
        <taxon>Eukaryota</taxon>
        <taxon>Viridiplantae</taxon>
        <taxon>Streptophyta</taxon>
        <taxon>Embryophyta</taxon>
        <taxon>Tracheophyta</taxon>
        <taxon>Spermatophyta</taxon>
        <taxon>Magnoliopsida</taxon>
        <taxon>eudicotyledons</taxon>
        <taxon>Gunneridae</taxon>
        <taxon>Pentapetalae</taxon>
        <taxon>rosids</taxon>
        <taxon>fabids</taxon>
        <taxon>Fabales</taxon>
        <taxon>Fabaceae</taxon>
        <taxon>Papilionoideae</taxon>
        <taxon>50 kb inversion clade</taxon>
        <taxon>NPAAA clade</taxon>
        <taxon>indigoferoid/millettioid clade</taxon>
        <taxon>Phaseoleae</taxon>
        <taxon>Glycine</taxon>
        <taxon>Glycine subgen. Soja</taxon>
    </lineage>
</organism>
<dbReference type="Gene3D" id="3.40.50.300">
    <property type="entry name" value="P-loop containing nucleotide triphosphate hydrolases"/>
    <property type="match status" value="1"/>
</dbReference>
<keyword evidence="2" id="KW-0677">Repeat</keyword>
<evidence type="ECO:0000313" key="8">
    <source>
        <dbReference type="Proteomes" id="UP000008827"/>
    </source>
</evidence>
<evidence type="ECO:0000259" key="5">
    <source>
        <dbReference type="PROSITE" id="PS50104"/>
    </source>
</evidence>
<dbReference type="eggNOG" id="ENOG502QQJE">
    <property type="taxonomic scope" value="Eukaryota"/>
</dbReference>
<dbReference type="Pfam" id="PF23282">
    <property type="entry name" value="WHD_ROQ1"/>
    <property type="match status" value="1"/>
</dbReference>
<dbReference type="PANTHER" id="PTHR11017">
    <property type="entry name" value="LEUCINE-RICH REPEAT-CONTAINING PROTEIN"/>
    <property type="match status" value="1"/>
</dbReference>
<dbReference type="InterPro" id="IPR003593">
    <property type="entry name" value="AAA+_ATPase"/>
</dbReference>
<name>K7KCZ9_SOYBN</name>
<reference evidence="6 7" key="1">
    <citation type="journal article" date="2010" name="Nature">
        <title>Genome sequence of the palaeopolyploid soybean.</title>
        <authorList>
            <person name="Schmutz J."/>
            <person name="Cannon S.B."/>
            <person name="Schlueter J."/>
            <person name="Ma J."/>
            <person name="Mitros T."/>
            <person name="Nelson W."/>
            <person name="Hyten D.L."/>
            <person name="Song Q."/>
            <person name="Thelen J.J."/>
            <person name="Cheng J."/>
            <person name="Xu D."/>
            <person name="Hellsten U."/>
            <person name="May G.D."/>
            <person name="Yu Y."/>
            <person name="Sakurai T."/>
            <person name="Umezawa T."/>
            <person name="Bhattacharyya M.K."/>
            <person name="Sandhu D."/>
            <person name="Valliyodan B."/>
            <person name="Lindquist E."/>
            <person name="Peto M."/>
            <person name="Grant D."/>
            <person name="Shu S."/>
            <person name="Goodstein D."/>
            <person name="Barry K."/>
            <person name="Futrell-Griggs M."/>
            <person name="Abernathy B."/>
            <person name="Du J."/>
            <person name="Tian Z."/>
            <person name="Zhu L."/>
            <person name="Gill N."/>
            <person name="Joshi T."/>
            <person name="Libault M."/>
            <person name="Sethuraman A."/>
            <person name="Zhang X.-C."/>
            <person name="Shinozaki K."/>
            <person name="Nguyen H.T."/>
            <person name="Wing R.A."/>
            <person name="Cregan P."/>
            <person name="Specht J."/>
            <person name="Grimwood J."/>
            <person name="Rokhsar D."/>
            <person name="Stacey G."/>
            <person name="Shoemaker R.C."/>
            <person name="Jackson S.A."/>
        </authorList>
    </citation>
    <scope>NUCLEOTIDE SEQUENCE [LARGE SCALE GENOMIC DNA]</scope>
    <source>
        <strain evidence="7">cv. Williams 82</strain>
        <tissue evidence="6">Callus</tissue>
    </source>
</reference>
<dbReference type="Pfam" id="PF00931">
    <property type="entry name" value="NB-ARC"/>
    <property type="match status" value="1"/>
</dbReference>
<keyword evidence="3" id="KW-0611">Plant defense</keyword>
<dbReference type="InterPro" id="IPR058192">
    <property type="entry name" value="WHD_ROQ1-like"/>
</dbReference>
<dbReference type="ExpressionAtlas" id="K7KCZ9">
    <property type="expression patterns" value="baseline and differential"/>
</dbReference>
<dbReference type="Pfam" id="PF01582">
    <property type="entry name" value="TIR"/>
    <property type="match status" value="1"/>
</dbReference>
<evidence type="ECO:0000256" key="2">
    <source>
        <dbReference type="ARBA" id="ARBA00022737"/>
    </source>
</evidence>
<dbReference type="RefSeq" id="XP_006576513.1">
    <property type="nucleotide sequence ID" value="XM_006576450.4"/>
</dbReference>
<gene>
    <name evidence="7" type="primary">LOC100800776</name>
    <name evidence="6" type="ORF">GLYMA_03G052800</name>
</gene>
<dbReference type="Proteomes" id="UP000008827">
    <property type="component" value="Chromosome 3"/>
</dbReference>
<dbReference type="SUPFAM" id="SSF52200">
    <property type="entry name" value="Toll/Interleukin receptor TIR domain"/>
    <property type="match status" value="1"/>
</dbReference>
<dbReference type="SUPFAM" id="SSF46785">
    <property type="entry name" value="Winged helix' DNA-binding domain"/>
    <property type="match status" value="1"/>
</dbReference>
<dbReference type="GO" id="GO:0007165">
    <property type="term" value="P:signal transduction"/>
    <property type="evidence" value="ECO:0007669"/>
    <property type="project" value="InterPro"/>
</dbReference>
<dbReference type="SMART" id="SM00382">
    <property type="entry name" value="AAA"/>
    <property type="match status" value="1"/>
</dbReference>
<dbReference type="SMR" id="K7KCZ9"/>
<dbReference type="InterPro" id="IPR032675">
    <property type="entry name" value="LRR_dom_sf"/>
</dbReference>
<keyword evidence="8" id="KW-1185">Reference proteome</keyword>
<evidence type="ECO:0000256" key="3">
    <source>
        <dbReference type="ARBA" id="ARBA00022821"/>
    </source>
</evidence>
<accession>K7KCZ9</accession>
<reference evidence="6" key="3">
    <citation type="submission" date="2018-07" db="EMBL/GenBank/DDBJ databases">
        <title>WGS assembly of Glycine max.</title>
        <authorList>
            <person name="Schmutz J."/>
            <person name="Cannon S."/>
            <person name="Schlueter J."/>
            <person name="Ma J."/>
            <person name="Mitros T."/>
            <person name="Nelson W."/>
            <person name="Hyten D."/>
            <person name="Song Q."/>
            <person name="Thelen J."/>
            <person name="Cheng J."/>
            <person name="Xu D."/>
            <person name="Hellsten U."/>
            <person name="May G."/>
            <person name="Yu Y."/>
            <person name="Sakurai T."/>
            <person name="Umezawa T."/>
            <person name="Bhattacharyya M."/>
            <person name="Sandhu D."/>
            <person name="Valliyodan B."/>
            <person name="Lindquist E."/>
            <person name="Peto M."/>
            <person name="Grant D."/>
            <person name="Shu S."/>
            <person name="Goodstein D."/>
            <person name="Barry K."/>
            <person name="Futrell-Griggs M."/>
            <person name="Abernathy B."/>
            <person name="Du J."/>
            <person name="Tian Z."/>
            <person name="Zhu L."/>
            <person name="Gill N."/>
            <person name="Joshi T."/>
            <person name="Libault M."/>
            <person name="Sethuraman A."/>
            <person name="Zhang X."/>
            <person name="Shinozaki K."/>
            <person name="Nguyen H."/>
            <person name="Wing R."/>
            <person name="Cregan P."/>
            <person name="Specht J."/>
            <person name="Grimwood J."/>
            <person name="Rokhsar D."/>
            <person name="Stacey G."/>
            <person name="Shoemaker R."/>
            <person name="Jackson S."/>
        </authorList>
    </citation>
    <scope>NUCLEOTIDE SEQUENCE</scope>
    <source>
        <tissue evidence="6">Callus</tissue>
    </source>
</reference>